<reference evidence="2 3" key="1">
    <citation type="submission" date="2024-09" db="EMBL/GenBank/DDBJ databases">
        <authorList>
            <person name="Sun Q."/>
            <person name="Mori K."/>
        </authorList>
    </citation>
    <scope>NUCLEOTIDE SEQUENCE [LARGE SCALE GENOMIC DNA]</scope>
    <source>
        <strain evidence="2 3">CCM 8626</strain>
    </source>
</reference>
<evidence type="ECO:0000313" key="3">
    <source>
        <dbReference type="Proteomes" id="UP001589792"/>
    </source>
</evidence>
<keyword evidence="1" id="KW-1133">Transmembrane helix</keyword>
<evidence type="ECO:0000256" key="1">
    <source>
        <dbReference type="SAM" id="Phobius"/>
    </source>
</evidence>
<feature type="transmembrane region" description="Helical" evidence="1">
    <location>
        <begin position="345"/>
        <end position="364"/>
    </location>
</feature>
<name>A0ABV6EHK9_9GAMM</name>
<dbReference type="Proteomes" id="UP001589792">
    <property type="component" value="Unassembled WGS sequence"/>
</dbReference>
<protein>
    <submittedName>
        <fullName evidence="2">Uncharacterized protein</fullName>
    </submittedName>
</protein>
<keyword evidence="1" id="KW-0472">Membrane</keyword>
<dbReference type="RefSeq" id="WP_380678105.1">
    <property type="nucleotide sequence ID" value="NZ_CP173186.1"/>
</dbReference>
<keyword evidence="3" id="KW-1185">Reference proteome</keyword>
<keyword evidence="1" id="KW-0812">Transmembrane</keyword>
<evidence type="ECO:0000313" key="2">
    <source>
        <dbReference type="EMBL" id="MFC0228477.1"/>
    </source>
</evidence>
<feature type="transmembrane region" description="Helical" evidence="1">
    <location>
        <begin position="302"/>
        <end position="325"/>
    </location>
</feature>
<sequence>MMSYYGYTSTTSSTTDYGNYLKPVTIASTPITPDARYKEIISNFKNCLKRYHDITEFPLLGSLVLMDQQLKVGDLVVASDSQSNEKINGSMTCSLTEPIILTHAFQAKGYIPIAGSTFKIIKRKKKTQQDFAQMTTAMWVNHASGAYYDDSAQQGFEDIVVLDKQTFDDNGMATVQLAECDSGYSYHVVVNSQASSESNLKILDDAYTELIVKCSNMLEKVWVTRQRAAWLEFVKRDDGVDFIQAFEAFFSGIRNKIVELYETAKNIVEWITSKNLSALREYIGEKGVEEMKRLYDDGKKEIADTLVILSDEMLLFICAYALYSYFCLLTPQQIADFAGEAAGELVLMLLLYIVLPGSVARLALDGLDSAAGIIPA</sequence>
<accession>A0ABV6EHK9</accession>
<organism evidence="2 3">
    <name type="scientific">Serratia aquatilis</name>
    <dbReference type="NCBI Taxonomy" id="1737515"/>
    <lineage>
        <taxon>Bacteria</taxon>
        <taxon>Pseudomonadati</taxon>
        <taxon>Pseudomonadota</taxon>
        <taxon>Gammaproteobacteria</taxon>
        <taxon>Enterobacterales</taxon>
        <taxon>Yersiniaceae</taxon>
        <taxon>Serratia</taxon>
    </lineage>
</organism>
<proteinExistence type="predicted"/>
<comment type="caution">
    <text evidence="2">The sequence shown here is derived from an EMBL/GenBank/DDBJ whole genome shotgun (WGS) entry which is preliminary data.</text>
</comment>
<gene>
    <name evidence="2" type="ORF">ACFFJ3_18570</name>
</gene>
<dbReference type="EMBL" id="JBHLXG010000018">
    <property type="protein sequence ID" value="MFC0228477.1"/>
    <property type="molecule type" value="Genomic_DNA"/>
</dbReference>